<dbReference type="InterPro" id="IPR036600">
    <property type="entry name" value="PAH_sf"/>
</dbReference>
<feature type="compositionally biased region" description="Basic and acidic residues" evidence="6">
    <location>
        <begin position="141"/>
        <end position="150"/>
    </location>
</feature>
<keyword evidence="3" id="KW-0677">Repeat</keyword>
<feature type="region of interest" description="Disordered" evidence="6">
    <location>
        <begin position="126"/>
        <end position="150"/>
    </location>
</feature>
<evidence type="ECO:0000256" key="1">
    <source>
        <dbReference type="ARBA" id="ARBA00004123"/>
    </source>
</evidence>
<accession>A0AA41SF15</accession>
<evidence type="ECO:0000256" key="4">
    <source>
        <dbReference type="ARBA" id="ARBA00023242"/>
    </source>
</evidence>
<evidence type="ECO:0000256" key="5">
    <source>
        <dbReference type="PROSITE-ProRule" id="PRU00810"/>
    </source>
</evidence>
<evidence type="ECO:0000256" key="2">
    <source>
        <dbReference type="ARBA" id="ARBA00022491"/>
    </source>
</evidence>
<dbReference type="GO" id="GO:0000122">
    <property type="term" value="P:negative regulation of transcription by RNA polymerase II"/>
    <property type="evidence" value="ECO:0007669"/>
    <property type="project" value="TreeGrafter"/>
</dbReference>
<evidence type="ECO:0000256" key="6">
    <source>
        <dbReference type="SAM" id="MobiDB-lite"/>
    </source>
</evidence>
<sequence>MFQDKRDKYDEFLEVMKDLRLKGVITRVKDFFKGHRNLILGFNTLLPKGYEITLPLDADEQPPKKPVQFDEAINFTRFNDDYRVYKAFLDILNMYRKENKSISDVADLFHLHQDLLREFKHFLPETDSTQHAPSGRNSSFPRERNSVVTA</sequence>
<name>A0AA41SF15_PAPNU</name>
<keyword evidence="2" id="KW-0678">Repressor</keyword>
<organism evidence="7 8">
    <name type="scientific">Papaver nudicaule</name>
    <name type="common">Iceland poppy</name>
    <dbReference type="NCBI Taxonomy" id="74823"/>
    <lineage>
        <taxon>Eukaryota</taxon>
        <taxon>Viridiplantae</taxon>
        <taxon>Streptophyta</taxon>
        <taxon>Embryophyta</taxon>
        <taxon>Tracheophyta</taxon>
        <taxon>Spermatophyta</taxon>
        <taxon>Magnoliopsida</taxon>
        <taxon>Ranunculales</taxon>
        <taxon>Papaveraceae</taxon>
        <taxon>Papaveroideae</taxon>
        <taxon>Papaver</taxon>
    </lineage>
</organism>
<comment type="subcellular location">
    <subcellularLocation>
        <location evidence="1 5">Nucleus</location>
    </subcellularLocation>
</comment>
<feature type="compositionally biased region" description="Polar residues" evidence="6">
    <location>
        <begin position="126"/>
        <end position="140"/>
    </location>
</feature>
<keyword evidence="8" id="KW-1185">Reference proteome</keyword>
<dbReference type="GO" id="GO:0000785">
    <property type="term" value="C:chromatin"/>
    <property type="evidence" value="ECO:0007669"/>
    <property type="project" value="TreeGrafter"/>
</dbReference>
<gene>
    <name evidence="7" type="ORF">MKW94_010984</name>
</gene>
<dbReference type="Gene3D" id="1.20.1160.11">
    <property type="entry name" value="Paired amphipathic helix"/>
    <property type="match status" value="2"/>
</dbReference>
<dbReference type="AlphaFoldDB" id="A0AA41SF15"/>
<dbReference type="GO" id="GO:0003714">
    <property type="term" value="F:transcription corepressor activity"/>
    <property type="evidence" value="ECO:0007669"/>
    <property type="project" value="InterPro"/>
</dbReference>
<dbReference type="EMBL" id="JAJJMA010143309">
    <property type="protein sequence ID" value="MCL7034226.1"/>
    <property type="molecule type" value="Genomic_DNA"/>
</dbReference>
<dbReference type="Proteomes" id="UP001177140">
    <property type="component" value="Unassembled WGS sequence"/>
</dbReference>
<evidence type="ECO:0000256" key="3">
    <source>
        <dbReference type="ARBA" id="ARBA00022737"/>
    </source>
</evidence>
<reference evidence="7" key="1">
    <citation type="submission" date="2022-03" db="EMBL/GenBank/DDBJ databases">
        <title>A functionally conserved STORR gene fusion in Papaver species that diverged 16.8 million years ago.</title>
        <authorList>
            <person name="Catania T."/>
        </authorList>
    </citation>
    <scope>NUCLEOTIDE SEQUENCE</scope>
    <source>
        <strain evidence="7">S-191538</strain>
    </source>
</reference>
<evidence type="ECO:0000313" key="7">
    <source>
        <dbReference type="EMBL" id="MCL7034226.1"/>
    </source>
</evidence>
<dbReference type="Pfam" id="PF02671">
    <property type="entry name" value="PAH"/>
    <property type="match status" value="2"/>
</dbReference>
<dbReference type="InterPro" id="IPR039774">
    <property type="entry name" value="Sin3-like"/>
</dbReference>
<dbReference type="PROSITE" id="PS51477">
    <property type="entry name" value="PAH"/>
    <property type="match status" value="2"/>
</dbReference>
<dbReference type="InterPro" id="IPR003822">
    <property type="entry name" value="PAH"/>
</dbReference>
<dbReference type="PANTHER" id="PTHR12346">
    <property type="entry name" value="SIN3B-RELATED"/>
    <property type="match status" value="1"/>
</dbReference>
<dbReference type="PANTHER" id="PTHR12346:SF0">
    <property type="entry name" value="SIN3A, ISOFORM G"/>
    <property type="match status" value="1"/>
</dbReference>
<dbReference type="SUPFAM" id="SSF47762">
    <property type="entry name" value="PAH2 domain"/>
    <property type="match status" value="2"/>
</dbReference>
<protein>
    <submittedName>
        <fullName evidence="7">Uncharacterized protein</fullName>
    </submittedName>
</protein>
<keyword evidence="4 5" id="KW-0539">Nucleus</keyword>
<proteinExistence type="predicted"/>
<dbReference type="GO" id="GO:0000118">
    <property type="term" value="C:histone deacetylase complex"/>
    <property type="evidence" value="ECO:0007669"/>
    <property type="project" value="TreeGrafter"/>
</dbReference>
<evidence type="ECO:0000313" key="8">
    <source>
        <dbReference type="Proteomes" id="UP001177140"/>
    </source>
</evidence>
<comment type="caution">
    <text evidence="7">The sequence shown here is derived from an EMBL/GenBank/DDBJ whole genome shotgun (WGS) entry which is preliminary data.</text>
</comment>
<dbReference type="FunFam" id="1.20.1160.11:FF:000003">
    <property type="entry name" value="Paired amphipathic helix SIN3-like protein"/>
    <property type="match status" value="1"/>
</dbReference>